<dbReference type="Gene3D" id="3.30.460.20">
    <property type="entry name" value="CorA soluble domain-like"/>
    <property type="match status" value="1"/>
</dbReference>
<feature type="non-terminal residue" evidence="1">
    <location>
        <position position="1"/>
    </location>
</feature>
<comment type="caution">
    <text evidence="1">The sequence shown here is derived from an EMBL/GenBank/DDBJ whole genome shotgun (WGS) entry which is preliminary data.</text>
</comment>
<dbReference type="GeneID" id="72000513"/>
<evidence type="ECO:0000313" key="1">
    <source>
        <dbReference type="EMBL" id="KAH9842010.1"/>
    </source>
</evidence>
<name>A0ABQ8KTU3_9APHY</name>
<accession>A0ABQ8KTU3</accession>
<proteinExistence type="predicted"/>
<protein>
    <submittedName>
        <fullName evidence="1">Uncharacterized protein</fullName>
    </submittedName>
</protein>
<dbReference type="RefSeq" id="XP_047783309.1">
    <property type="nucleotide sequence ID" value="XM_047919781.1"/>
</dbReference>
<sequence>HDHTRQQCVIEIVEYSVAKCSVGWMRKREMVSMLESPWARVRWINVGEISWDVLSALAMRYGV</sequence>
<keyword evidence="2" id="KW-1185">Reference proteome</keyword>
<dbReference type="EMBL" id="JADCUA010000003">
    <property type="protein sequence ID" value="KAH9842010.1"/>
    <property type="molecule type" value="Genomic_DNA"/>
</dbReference>
<organism evidence="1 2">
    <name type="scientific">Rhodofomes roseus</name>
    <dbReference type="NCBI Taxonomy" id="34475"/>
    <lineage>
        <taxon>Eukaryota</taxon>
        <taxon>Fungi</taxon>
        <taxon>Dikarya</taxon>
        <taxon>Basidiomycota</taxon>
        <taxon>Agaricomycotina</taxon>
        <taxon>Agaricomycetes</taxon>
        <taxon>Polyporales</taxon>
        <taxon>Rhodofomes</taxon>
    </lineage>
</organism>
<gene>
    <name evidence="1" type="ORF">C8Q71DRAFT_683074</name>
</gene>
<evidence type="ECO:0000313" key="2">
    <source>
        <dbReference type="Proteomes" id="UP000814176"/>
    </source>
</evidence>
<feature type="non-terminal residue" evidence="1">
    <location>
        <position position="63"/>
    </location>
</feature>
<reference evidence="1 2" key="1">
    <citation type="journal article" date="2021" name="Environ. Microbiol.">
        <title>Gene family expansions and transcriptome signatures uncover fungal adaptations to wood decay.</title>
        <authorList>
            <person name="Hage H."/>
            <person name="Miyauchi S."/>
            <person name="Viragh M."/>
            <person name="Drula E."/>
            <person name="Min B."/>
            <person name="Chaduli D."/>
            <person name="Navarro D."/>
            <person name="Favel A."/>
            <person name="Norest M."/>
            <person name="Lesage-Meessen L."/>
            <person name="Balint B."/>
            <person name="Merenyi Z."/>
            <person name="de Eugenio L."/>
            <person name="Morin E."/>
            <person name="Martinez A.T."/>
            <person name="Baldrian P."/>
            <person name="Stursova M."/>
            <person name="Martinez M.J."/>
            <person name="Novotny C."/>
            <person name="Magnuson J.K."/>
            <person name="Spatafora J.W."/>
            <person name="Maurice S."/>
            <person name="Pangilinan J."/>
            <person name="Andreopoulos W."/>
            <person name="LaButti K."/>
            <person name="Hundley H."/>
            <person name="Na H."/>
            <person name="Kuo A."/>
            <person name="Barry K."/>
            <person name="Lipzen A."/>
            <person name="Henrissat B."/>
            <person name="Riley R."/>
            <person name="Ahrendt S."/>
            <person name="Nagy L.G."/>
            <person name="Grigoriev I.V."/>
            <person name="Martin F."/>
            <person name="Rosso M.N."/>
        </authorList>
    </citation>
    <scope>NUCLEOTIDE SEQUENCE [LARGE SCALE GENOMIC DNA]</scope>
    <source>
        <strain evidence="1 2">CIRM-BRFM 1785</strain>
    </source>
</reference>
<dbReference type="Proteomes" id="UP000814176">
    <property type="component" value="Unassembled WGS sequence"/>
</dbReference>